<dbReference type="AlphaFoldDB" id="A0A420WSU5"/>
<comment type="subunit">
    <text evidence="6">Part of the Bam complex.</text>
</comment>
<dbReference type="HAMAP" id="MF_00922">
    <property type="entry name" value="OM_assembly_BamD"/>
    <property type="match status" value="1"/>
</dbReference>
<evidence type="ECO:0000256" key="5">
    <source>
        <dbReference type="ARBA" id="ARBA00023288"/>
    </source>
</evidence>
<evidence type="ECO:0000256" key="6">
    <source>
        <dbReference type="HAMAP-Rule" id="MF_00922"/>
    </source>
</evidence>
<comment type="caution">
    <text evidence="10">The sequence shown here is derived from an EMBL/GenBank/DDBJ whole genome shotgun (WGS) entry which is preliminary data.</text>
</comment>
<gene>
    <name evidence="6" type="primary">bamD</name>
    <name evidence="10" type="ORF">C7446_3021</name>
</gene>
<dbReference type="PANTHER" id="PTHR37423:SF1">
    <property type="entry name" value="OUTER MEMBRANE PROTEIN ASSEMBLY FACTOR BAMD"/>
    <property type="match status" value="1"/>
</dbReference>
<evidence type="ECO:0000259" key="9">
    <source>
        <dbReference type="Pfam" id="PF13525"/>
    </source>
</evidence>
<keyword evidence="4 6" id="KW-0998">Cell outer membrane</keyword>
<dbReference type="Gene3D" id="1.25.40.10">
    <property type="entry name" value="Tetratricopeptide repeat domain"/>
    <property type="match status" value="1"/>
</dbReference>
<accession>A0A420WSU5</accession>
<comment type="function">
    <text evidence="6">Part of the outer membrane protein assembly complex, which is involved in assembly and insertion of beta-barrel proteins into the outer membrane.</text>
</comment>
<dbReference type="Pfam" id="PF13525">
    <property type="entry name" value="YfiO"/>
    <property type="match status" value="1"/>
</dbReference>
<feature type="region of interest" description="Disordered" evidence="7">
    <location>
        <begin position="244"/>
        <end position="346"/>
    </location>
</feature>
<evidence type="ECO:0000313" key="10">
    <source>
        <dbReference type="EMBL" id="RKQ95836.1"/>
    </source>
</evidence>
<protein>
    <recommendedName>
        <fullName evidence="6">Outer membrane protein assembly factor BamD</fullName>
    </recommendedName>
</protein>
<dbReference type="PANTHER" id="PTHR37423">
    <property type="entry name" value="SOLUBLE LYTIC MUREIN TRANSGLYCOSYLASE-RELATED"/>
    <property type="match status" value="1"/>
</dbReference>
<dbReference type="InterPro" id="IPR017689">
    <property type="entry name" value="BamD"/>
</dbReference>
<keyword evidence="3 6" id="KW-0564">Palmitate</keyword>
<evidence type="ECO:0000256" key="1">
    <source>
        <dbReference type="ARBA" id="ARBA00022729"/>
    </source>
</evidence>
<evidence type="ECO:0000256" key="8">
    <source>
        <dbReference type="SAM" id="SignalP"/>
    </source>
</evidence>
<feature type="chain" id="PRO_5019597922" description="Outer membrane protein assembly factor BamD" evidence="8">
    <location>
        <begin position="20"/>
        <end position="346"/>
    </location>
</feature>
<keyword evidence="5 6" id="KW-0449">Lipoprotein</keyword>
<evidence type="ECO:0000256" key="4">
    <source>
        <dbReference type="ARBA" id="ARBA00023237"/>
    </source>
</evidence>
<dbReference type="InterPro" id="IPR011990">
    <property type="entry name" value="TPR-like_helical_dom_sf"/>
</dbReference>
<keyword evidence="2 6" id="KW-0472">Membrane</keyword>
<reference evidence="10 11" key="1">
    <citation type="submission" date="2018-10" db="EMBL/GenBank/DDBJ databases">
        <title>Genomic Encyclopedia of Type Strains, Phase IV (KMG-IV): sequencing the most valuable type-strain genomes for metagenomic binning, comparative biology and taxonomic classification.</title>
        <authorList>
            <person name="Goeker M."/>
        </authorList>
    </citation>
    <scope>NUCLEOTIDE SEQUENCE [LARGE SCALE GENOMIC DNA]</scope>
    <source>
        <strain evidence="10 11">DSM 23229</strain>
    </source>
</reference>
<dbReference type="InterPro" id="IPR039565">
    <property type="entry name" value="BamD-like"/>
</dbReference>
<dbReference type="GO" id="GO:0051205">
    <property type="term" value="P:protein insertion into membrane"/>
    <property type="evidence" value="ECO:0007669"/>
    <property type="project" value="UniProtKB-UniRule"/>
</dbReference>
<dbReference type="OrthoDB" id="9779191at2"/>
<dbReference type="SUPFAM" id="SSF48452">
    <property type="entry name" value="TPR-like"/>
    <property type="match status" value="2"/>
</dbReference>
<evidence type="ECO:0000313" key="11">
    <source>
        <dbReference type="Proteomes" id="UP000281975"/>
    </source>
</evidence>
<dbReference type="PROSITE" id="PS51257">
    <property type="entry name" value="PROKAR_LIPOPROTEIN"/>
    <property type="match status" value="1"/>
</dbReference>
<evidence type="ECO:0000256" key="3">
    <source>
        <dbReference type="ARBA" id="ARBA00023139"/>
    </source>
</evidence>
<evidence type="ECO:0000256" key="7">
    <source>
        <dbReference type="SAM" id="MobiDB-lite"/>
    </source>
</evidence>
<dbReference type="Proteomes" id="UP000281975">
    <property type="component" value="Unassembled WGS sequence"/>
</dbReference>
<organism evidence="10 11">
    <name type="scientific">Kushneria sinocarnis</name>
    <dbReference type="NCBI Taxonomy" id="595502"/>
    <lineage>
        <taxon>Bacteria</taxon>
        <taxon>Pseudomonadati</taxon>
        <taxon>Pseudomonadota</taxon>
        <taxon>Gammaproteobacteria</taxon>
        <taxon>Oceanospirillales</taxon>
        <taxon>Halomonadaceae</taxon>
        <taxon>Kushneria</taxon>
    </lineage>
</organism>
<sequence>MRAISLSALALAAALLAGCAGNETKQDAPEVPEQELYQQIQQALNTGSYSAAVTKLEQLESRYPFGDYAEQAQLELIYGYYAVSNWEQARAAASRFIRLHPDHPQVDYAYYMRGLAAWQAGRFSLESFDLIDISRRDLGATRDAYTDFGEVVRRFPDSPYAPDARQRIIYLRNVLARHELQVGDFYLRKQAYVAAVDRGKWVLEHYPQTQASRDALAVMVEGYLGLDMRDRARQTLALLIRNDPDNARLDGNTFEPRHVDAEPLTLERQPASVISELTDNTPMGTARSQLREGNTASDPASDRAGDSLPVGQPPSTDAPRAGNRGMNGPSIGPGNPPRSGTLPGGG</sequence>
<comment type="subcellular location">
    <subcellularLocation>
        <location evidence="6">Cell outer membrane</location>
        <topology evidence="6">Lipid-anchor</topology>
    </subcellularLocation>
</comment>
<feature type="domain" description="Outer membrane lipoprotein BamD-like" evidence="9">
    <location>
        <begin position="30"/>
        <end position="235"/>
    </location>
</feature>
<dbReference type="EMBL" id="RBIN01000010">
    <property type="protein sequence ID" value="RKQ95836.1"/>
    <property type="molecule type" value="Genomic_DNA"/>
</dbReference>
<feature type="compositionally biased region" description="Polar residues" evidence="7">
    <location>
        <begin position="275"/>
        <end position="298"/>
    </location>
</feature>
<dbReference type="NCBIfam" id="TIGR03302">
    <property type="entry name" value="OM_YfiO"/>
    <property type="match status" value="1"/>
</dbReference>
<dbReference type="GO" id="GO:1990063">
    <property type="term" value="C:Bam protein complex"/>
    <property type="evidence" value="ECO:0007669"/>
    <property type="project" value="TreeGrafter"/>
</dbReference>
<dbReference type="CDD" id="cd15830">
    <property type="entry name" value="BamD"/>
    <property type="match status" value="1"/>
</dbReference>
<feature type="signal peptide" evidence="8">
    <location>
        <begin position="1"/>
        <end position="19"/>
    </location>
</feature>
<evidence type="ECO:0000256" key="2">
    <source>
        <dbReference type="ARBA" id="ARBA00023136"/>
    </source>
</evidence>
<dbReference type="GO" id="GO:0043165">
    <property type="term" value="P:Gram-negative-bacterium-type cell outer membrane assembly"/>
    <property type="evidence" value="ECO:0007669"/>
    <property type="project" value="UniProtKB-UniRule"/>
</dbReference>
<keyword evidence="11" id="KW-1185">Reference proteome</keyword>
<name>A0A420WSU5_9GAMM</name>
<proteinExistence type="inferred from homology"/>
<keyword evidence="1 6" id="KW-0732">Signal</keyword>
<comment type="similarity">
    <text evidence="6">Belongs to the BamD family.</text>
</comment>